<name>A0AA40LJ83_CNENI</name>
<dbReference type="AlphaFoldDB" id="A0AA40LJ83"/>
<protein>
    <submittedName>
        <fullName evidence="2">Uncharacterized protein</fullName>
    </submittedName>
</protein>
<feature type="region of interest" description="Disordered" evidence="1">
    <location>
        <begin position="61"/>
        <end position="94"/>
    </location>
</feature>
<evidence type="ECO:0000313" key="2">
    <source>
        <dbReference type="EMBL" id="KAK1334725.1"/>
    </source>
</evidence>
<evidence type="ECO:0000256" key="1">
    <source>
        <dbReference type="SAM" id="MobiDB-lite"/>
    </source>
</evidence>
<dbReference type="EMBL" id="JAULJE010000014">
    <property type="protein sequence ID" value="KAK1334725.1"/>
    <property type="molecule type" value="Genomic_DNA"/>
</dbReference>
<keyword evidence="3" id="KW-1185">Reference proteome</keyword>
<sequence>MCPLFTLGARSEREVRLGKHRLPSRRPANHRQVLAGCARIFERSVRSRSCESARTVFPRGWMLSPEPHGPGRTDVPQACPRGSETPQLSSLPARRLPCALLGQVSEWSSSEDEDPPSVWRPSGAPKHSTPAEGFPRRRSRSPRGPRPYRPVGGPGDGSPRPGRASRDLPSPVPRKQRLSTIWASEESSVQPGPDPSPPAPEGEPPAPTEATRPLRPQPQQKAAPGESPGAWTRSQGLPGISTTSRRRRRDLRKLAAVTERVRQWEARQLQSIEEATQHDLTVQDE</sequence>
<dbReference type="Proteomes" id="UP001177744">
    <property type="component" value="Unassembled WGS sequence"/>
</dbReference>
<feature type="compositionally biased region" description="Pro residues" evidence="1">
    <location>
        <begin position="192"/>
        <end position="207"/>
    </location>
</feature>
<accession>A0AA40LJ83</accession>
<comment type="caution">
    <text evidence="2">The sequence shown here is derived from an EMBL/GenBank/DDBJ whole genome shotgun (WGS) entry which is preliminary data.</text>
</comment>
<feature type="region of interest" description="Disordered" evidence="1">
    <location>
        <begin position="106"/>
        <end position="251"/>
    </location>
</feature>
<gene>
    <name evidence="2" type="ORF">QTO34_004291</name>
</gene>
<organism evidence="2 3">
    <name type="scientific">Cnephaeus nilssonii</name>
    <name type="common">Northern bat</name>
    <name type="synonym">Eptesicus nilssonii</name>
    <dbReference type="NCBI Taxonomy" id="3371016"/>
    <lineage>
        <taxon>Eukaryota</taxon>
        <taxon>Metazoa</taxon>
        <taxon>Chordata</taxon>
        <taxon>Craniata</taxon>
        <taxon>Vertebrata</taxon>
        <taxon>Euteleostomi</taxon>
        <taxon>Mammalia</taxon>
        <taxon>Eutheria</taxon>
        <taxon>Laurasiatheria</taxon>
        <taxon>Chiroptera</taxon>
        <taxon>Yangochiroptera</taxon>
        <taxon>Vespertilionidae</taxon>
        <taxon>Cnephaeus</taxon>
    </lineage>
</organism>
<feature type="compositionally biased region" description="Polar residues" evidence="1">
    <location>
        <begin position="178"/>
        <end position="190"/>
    </location>
</feature>
<proteinExistence type="predicted"/>
<reference evidence="2" key="1">
    <citation type="submission" date="2023-06" db="EMBL/GenBank/DDBJ databases">
        <title>Reference genome for the Northern bat (Eptesicus nilssonii), a most northern bat species.</title>
        <authorList>
            <person name="Laine V.N."/>
            <person name="Pulliainen A.T."/>
            <person name="Lilley T.M."/>
        </authorList>
    </citation>
    <scope>NUCLEOTIDE SEQUENCE</scope>
    <source>
        <strain evidence="2">BLF_Eptnil</strain>
        <tissue evidence="2">Kidney</tissue>
    </source>
</reference>
<evidence type="ECO:0000313" key="3">
    <source>
        <dbReference type="Proteomes" id="UP001177744"/>
    </source>
</evidence>